<accession>A0A3N2E174</accession>
<keyword evidence="2" id="KW-1185">Reference proteome</keyword>
<dbReference type="OrthoDB" id="3078668at2"/>
<dbReference type="AlphaFoldDB" id="A0A3N2E174"/>
<organism evidence="1 2">
    <name type="scientific">Sinobacterium caligoides</name>
    <dbReference type="NCBI Taxonomy" id="933926"/>
    <lineage>
        <taxon>Bacteria</taxon>
        <taxon>Pseudomonadati</taxon>
        <taxon>Pseudomonadota</taxon>
        <taxon>Gammaproteobacteria</taxon>
        <taxon>Cellvibrionales</taxon>
        <taxon>Spongiibacteraceae</taxon>
        <taxon>Sinobacterium</taxon>
    </lineage>
</organism>
<comment type="caution">
    <text evidence="1">The sequence shown here is derived from an EMBL/GenBank/DDBJ whole genome shotgun (WGS) entry which is preliminary data.</text>
</comment>
<dbReference type="Proteomes" id="UP000275394">
    <property type="component" value="Unassembled WGS sequence"/>
</dbReference>
<evidence type="ECO:0000313" key="2">
    <source>
        <dbReference type="Proteomes" id="UP000275394"/>
    </source>
</evidence>
<evidence type="ECO:0000313" key="1">
    <source>
        <dbReference type="EMBL" id="ROS05672.1"/>
    </source>
</evidence>
<dbReference type="InterPro" id="IPR006498">
    <property type="entry name" value="Tail_tube"/>
</dbReference>
<dbReference type="NCBIfam" id="TIGR01611">
    <property type="entry name" value="tail_tube"/>
    <property type="match status" value="1"/>
</dbReference>
<name>A0A3N2E174_9GAMM</name>
<dbReference type="RefSeq" id="WP_123711564.1">
    <property type="nucleotide sequence ID" value="NZ_RKHR01000003.1"/>
</dbReference>
<dbReference type="Pfam" id="PF04985">
    <property type="entry name" value="Phage_tube"/>
    <property type="match status" value="1"/>
</dbReference>
<proteinExistence type="predicted"/>
<reference evidence="1 2" key="1">
    <citation type="submission" date="2018-11" db="EMBL/GenBank/DDBJ databases">
        <title>Genomic Encyclopedia of Type Strains, Phase IV (KMG-IV): sequencing the most valuable type-strain genomes for metagenomic binning, comparative biology and taxonomic classification.</title>
        <authorList>
            <person name="Goeker M."/>
        </authorList>
    </citation>
    <scope>NUCLEOTIDE SEQUENCE [LARGE SCALE GENOMIC DNA]</scope>
    <source>
        <strain evidence="1 2">DSM 100316</strain>
    </source>
</reference>
<dbReference type="EMBL" id="RKHR01000003">
    <property type="protein sequence ID" value="ROS05672.1"/>
    <property type="molecule type" value="Genomic_DNA"/>
</dbReference>
<sequence>MIPKVLKNFNLFVDGVGYAGIVDELSLPKLGLHTAEISAAGMDAPIDIDMGMKKLTCQFTLSEYDVNSISHFGLGDGAQVSLKIRGALDNEEGVTPMVVTLHGAWSEVDFGKWKAGEKTSLKVNVSLRYYKLSIGGKDLVEVDVLNMKRIINGVDQLATTRDAIGI</sequence>
<protein>
    <recommendedName>
        <fullName evidence="3">Phage major tail tube protein</fullName>
    </recommendedName>
</protein>
<gene>
    <name evidence="1" type="ORF">EDC56_1218</name>
</gene>
<evidence type="ECO:0008006" key="3">
    <source>
        <dbReference type="Google" id="ProtNLM"/>
    </source>
</evidence>